<evidence type="ECO:0000313" key="3">
    <source>
        <dbReference type="Proteomes" id="UP000694395"/>
    </source>
</evidence>
<dbReference type="GeneTree" id="ENSGT01060000249984"/>
<reference evidence="2" key="1">
    <citation type="submission" date="2020-07" db="EMBL/GenBank/DDBJ databases">
        <title>A long reads based de novo assembly of the rainbow trout Arlee double haploid line genome.</title>
        <authorList>
            <person name="Gao G."/>
            <person name="Palti Y."/>
        </authorList>
    </citation>
    <scope>NUCLEOTIDE SEQUENCE [LARGE SCALE GENOMIC DNA]</scope>
</reference>
<evidence type="ECO:0000313" key="2">
    <source>
        <dbReference type="Ensembl" id="ENSOMYP00000113758.1"/>
    </source>
</evidence>
<feature type="region of interest" description="Disordered" evidence="1">
    <location>
        <begin position="276"/>
        <end position="363"/>
    </location>
</feature>
<feature type="compositionally biased region" description="Low complexity" evidence="1">
    <location>
        <begin position="411"/>
        <end position="430"/>
    </location>
</feature>
<keyword evidence="3" id="KW-1185">Reference proteome</keyword>
<feature type="region of interest" description="Disordered" evidence="1">
    <location>
        <begin position="409"/>
        <end position="447"/>
    </location>
</feature>
<reference evidence="2" key="3">
    <citation type="submission" date="2025-09" db="UniProtKB">
        <authorList>
            <consortium name="Ensembl"/>
        </authorList>
    </citation>
    <scope>IDENTIFICATION</scope>
</reference>
<feature type="compositionally biased region" description="Low complexity" evidence="1">
    <location>
        <begin position="344"/>
        <end position="356"/>
    </location>
</feature>
<feature type="compositionally biased region" description="Polar residues" evidence="1">
    <location>
        <begin position="1"/>
        <end position="11"/>
    </location>
</feature>
<dbReference type="Ensembl" id="ENSOMYT00000133632.1">
    <property type="protein sequence ID" value="ENSOMYP00000113758.1"/>
    <property type="gene ID" value="ENSOMYG00000065348.1"/>
</dbReference>
<evidence type="ECO:0000256" key="1">
    <source>
        <dbReference type="SAM" id="MobiDB-lite"/>
    </source>
</evidence>
<dbReference type="AlphaFoldDB" id="A0A8K9UPA8"/>
<feature type="region of interest" description="Disordered" evidence="1">
    <location>
        <begin position="58"/>
        <end position="131"/>
    </location>
</feature>
<sequence length="601" mass="66407">MTCSPRLSSSPGPYLRSPLSPVPSNLAHRRDIDGANPGAASSPLKRVTCFKNGWQTRRQDAETWSSAEDAPPAKLRSRSCDNLLNDGHPGGTGGHKATRSESAGSLVFDNPLRQTASSSTRSLPRPHRRRAHDAPGFLKLYRKMHHIDRAQLLPSDVIRSVRVRILELERQPHLFPRKLSPWGPSWGLEVPRDTVPTRISTYEQLIQKSKSMPDLGDSGGGRETPVYPKRRFSIESLLEEDINNGNGTDFVQVEGSSFCSESDFDHCSLTSSVESFYGPSSRHSHSHHNPSHQSLGQGHCPASNTRFTTMLRHERERAPQTQQGMSKLAFLVSPVPFRRKKGDSPPTSRRSSGGRSTRPKSKEAVYEALDAALRDIYEHIQAERGRSGARQPDDSILRRLLAEILPDVPERSSSLRGQRGSRKGGPSSGSLYPDGSPAVYGSSPRLQSPLSACYSRHTDASNNDNYGEEPGNGNAGGAYIHTYTHTYIHTYIHSIHIHTHTVHTYIHTIHTHTHTVHTYTHTYTHTCTHTHTYIHTPALSPSPSSTPPVLPACDHLPPTSHCARSKGPMNRAEVKEALFLLAHPQDTQGPHASSSFPYMVK</sequence>
<organism evidence="2 3">
    <name type="scientific">Oncorhynchus mykiss</name>
    <name type="common">Rainbow trout</name>
    <name type="synonym">Salmo gairdneri</name>
    <dbReference type="NCBI Taxonomy" id="8022"/>
    <lineage>
        <taxon>Eukaryota</taxon>
        <taxon>Metazoa</taxon>
        <taxon>Chordata</taxon>
        <taxon>Craniata</taxon>
        <taxon>Vertebrata</taxon>
        <taxon>Euteleostomi</taxon>
        <taxon>Actinopterygii</taxon>
        <taxon>Neopterygii</taxon>
        <taxon>Teleostei</taxon>
        <taxon>Protacanthopterygii</taxon>
        <taxon>Salmoniformes</taxon>
        <taxon>Salmonidae</taxon>
        <taxon>Salmoninae</taxon>
        <taxon>Oncorhynchus</taxon>
    </lineage>
</organism>
<dbReference type="Proteomes" id="UP000694395">
    <property type="component" value="Chromosome 19"/>
</dbReference>
<name>A0A8K9UPA8_ONCMY</name>
<reference evidence="2" key="2">
    <citation type="submission" date="2025-08" db="UniProtKB">
        <authorList>
            <consortium name="Ensembl"/>
        </authorList>
    </citation>
    <scope>IDENTIFICATION</scope>
</reference>
<accession>A0A8K9UPA8</accession>
<feature type="region of interest" description="Disordered" evidence="1">
    <location>
        <begin position="1"/>
        <end position="44"/>
    </location>
</feature>
<protein>
    <submittedName>
        <fullName evidence="2">Uncharacterized protein</fullName>
    </submittedName>
</protein>
<feature type="compositionally biased region" description="Polar residues" evidence="1">
    <location>
        <begin position="112"/>
        <end position="122"/>
    </location>
</feature>
<proteinExistence type="predicted"/>